<evidence type="ECO:0000256" key="4">
    <source>
        <dbReference type="PROSITE-ProRule" id="PRU00134"/>
    </source>
</evidence>
<keyword evidence="7" id="KW-1185">Reference proteome</keyword>
<evidence type="ECO:0000259" key="5">
    <source>
        <dbReference type="PROSITE" id="PS50865"/>
    </source>
</evidence>
<evidence type="ECO:0000313" key="7">
    <source>
        <dbReference type="Proteomes" id="UP000095751"/>
    </source>
</evidence>
<dbReference type="OrthoDB" id="58802at2759"/>
<protein>
    <recommendedName>
        <fullName evidence="5">MYND-type domain-containing protein</fullName>
    </recommendedName>
</protein>
<dbReference type="PROSITE" id="PS01360">
    <property type="entry name" value="ZF_MYND_1"/>
    <property type="match status" value="1"/>
</dbReference>
<dbReference type="AlphaFoldDB" id="A0A1E7FZT3"/>
<dbReference type="EMBL" id="KV784353">
    <property type="protein sequence ID" value="OEU23614.1"/>
    <property type="molecule type" value="Genomic_DNA"/>
</dbReference>
<dbReference type="PROSITE" id="PS50865">
    <property type="entry name" value="ZF_MYND_2"/>
    <property type="match status" value="1"/>
</dbReference>
<evidence type="ECO:0000256" key="3">
    <source>
        <dbReference type="ARBA" id="ARBA00022833"/>
    </source>
</evidence>
<name>A0A1E7FZT3_9STRA</name>
<keyword evidence="1" id="KW-0479">Metal-binding</keyword>
<dbReference type="KEGG" id="fcy:FRACYDRAFT_233786"/>
<dbReference type="Proteomes" id="UP000095751">
    <property type="component" value="Unassembled WGS sequence"/>
</dbReference>
<dbReference type="GO" id="GO:0008270">
    <property type="term" value="F:zinc ion binding"/>
    <property type="evidence" value="ECO:0007669"/>
    <property type="project" value="UniProtKB-KW"/>
</dbReference>
<evidence type="ECO:0000256" key="2">
    <source>
        <dbReference type="ARBA" id="ARBA00022771"/>
    </source>
</evidence>
<feature type="domain" description="MYND-type" evidence="5">
    <location>
        <begin position="204"/>
        <end position="248"/>
    </location>
</feature>
<keyword evidence="2 4" id="KW-0863">Zinc-finger</keyword>
<dbReference type="SUPFAM" id="SSF144232">
    <property type="entry name" value="HIT/MYND zinc finger-like"/>
    <property type="match status" value="1"/>
</dbReference>
<accession>A0A1E7FZT3</accession>
<keyword evidence="3" id="KW-0862">Zinc</keyword>
<reference evidence="6 7" key="1">
    <citation type="submission" date="2016-09" db="EMBL/GenBank/DDBJ databases">
        <title>Extensive genetic diversity and differential bi-allelic expression allows diatom success in the polar Southern Ocean.</title>
        <authorList>
            <consortium name="DOE Joint Genome Institute"/>
            <person name="Mock T."/>
            <person name="Otillar R.P."/>
            <person name="Strauss J."/>
            <person name="Dupont C."/>
            <person name="Frickenhaus S."/>
            <person name="Maumus F."/>
            <person name="Mcmullan M."/>
            <person name="Sanges R."/>
            <person name="Schmutz J."/>
            <person name="Toseland A."/>
            <person name="Valas R."/>
            <person name="Veluchamy A."/>
            <person name="Ward B.J."/>
            <person name="Allen A."/>
            <person name="Barry K."/>
            <person name="Falciatore A."/>
            <person name="Ferrante M."/>
            <person name="Fortunato A.E."/>
            <person name="Gloeckner G."/>
            <person name="Gruber A."/>
            <person name="Hipkin R."/>
            <person name="Janech M."/>
            <person name="Kroth P."/>
            <person name="Leese F."/>
            <person name="Lindquist E."/>
            <person name="Lyon B.R."/>
            <person name="Martin J."/>
            <person name="Mayer C."/>
            <person name="Parker M."/>
            <person name="Quesneville H."/>
            <person name="Raymond J."/>
            <person name="Uhlig C."/>
            <person name="Valentin K.U."/>
            <person name="Worden A.Z."/>
            <person name="Armbrust E.V."/>
            <person name="Bowler C."/>
            <person name="Green B."/>
            <person name="Moulton V."/>
            <person name="Van Oosterhout C."/>
            <person name="Grigoriev I."/>
        </authorList>
    </citation>
    <scope>NUCLEOTIDE SEQUENCE [LARGE SCALE GENOMIC DNA]</scope>
    <source>
        <strain evidence="6 7">CCMP1102</strain>
    </source>
</reference>
<evidence type="ECO:0000313" key="6">
    <source>
        <dbReference type="EMBL" id="OEU23614.1"/>
    </source>
</evidence>
<dbReference type="InParanoid" id="A0A1E7FZT3"/>
<proteinExistence type="predicted"/>
<evidence type="ECO:0000256" key="1">
    <source>
        <dbReference type="ARBA" id="ARBA00022723"/>
    </source>
</evidence>
<gene>
    <name evidence="6" type="ORF">FRACYDRAFT_233786</name>
</gene>
<organism evidence="6 7">
    <name type="scientific">Fragilariopsis cylindrus CCMP1102</name>
    <dbReference type="NCBI Taxonomy" id="635003"/>
    <lineage>
        <taxon>Eukaryota</taxon>
        <taxon>Sar</taxon>
        <taxon>Stramenopiles</taxon>
        <taxon>Ochrophyta</taxon>
        <taxon>Bacillariophyta</taxon>
        <taxon>Bacillariophyceae</taxon>
        <taxon>Bacillariophycidae</taxon>
        <taxon>Bacillariales</taxon>
        <taxon>Bacillariaceae</taxon>
        <taxon>Fragilariopsis</taxon>
    </lineage>
</organism>
<dbReference type="InterPro" id="IPR002893">
    <property type="entry name" value="Znf_MYND"/>
</dbReference>
<dbReference type="Pfam" id="PF01753">
    <property type="entry name" value="zf-MYND"/>
    <property type="match status" value="1"/>
</dbReference>
<sequence>MTNARIYVARLNPHRHQDALKDALLACSLEQMHEFYVENKPFFEAVGVTKNFVTLDDIKNNGVAARKKMATQLNTHLKVRPYPASYGQMIRGQLPGMSGIKITLCGDKGKYFAYTCGFTEVRGHELLMEGIHRSMCTRTLEPTRLYGIAGYKILLIKPVGVKNAGATALTNNRSANLEVLGLAFGKKTAAFTKLGGTTKKVESCHYCHVVQDKTRSSQCLLKCAGCKMVYYCCKDHQRKDWPLHKKFCKDKKNEFAKTKAEQYEFVLGRRPSPRELKEWEDCCETLAR</sequence>
<dbReference type="Gene3D" id="6.10.140.2220">
    <property type="match status" value="1"/>
</dbReference>